<dbReference type="InterPro" id="IPR029062">
    <property type="entry name" value="Class_I_gatase-like"/>
</dbReference>
<evidence type="ECO:0000256" key="3">
    <source>
        <dbReference type="ARBA" id="ARBA00055068"/>
    </source>
</evidence>
<dbReference type="AlphaFoldDB" id="A0A6I6ES27"/>
<dbReference type="SUPFAM" id="SSF52317">
    <property type="entry name" value="Class I glutamine amidotransferase-like"/>
    <property type="match status" value="1"/>
</dbReference>
<dbReference type="GO" id="GO:0005829">
    <property type="term" value="C:cytosol"/>
    <property type="evidence" value="ECO:0007669"/>
    <property type="project" value="TreeGrafter"/>
</dbReference>
<keyword evidence="6" id="KW-0378">Hydrolase</keyword>
<evidence type="ECO:0000256" key="4">
    <source>
        <dbReference type="ARBA" id="ARBA00060634"/>
    </source>
</evidence>
<dbReference type="EC" id="3.5.1.94" evidence="5"/>
<comment type="catalytic activity">
    <reaction evidence="2">
        <text>4-(gamma-L-glutamylamino)butanoate + H2O = 4-aminobutanoate + L-glutamate</text>
        <dbReference type="Rhea" id="RHEA:19737"/>
        <dbReference type="ChEBI" id="CHEBI:15377"/>
        <dbReference type="ChEBI" id="CHEBI:29985"/>
        <dbReference type="ChEBI" id="CHEBI:58800"/>
        <dbReference type="ChEBI" id="CHEBI:59888"/>
        <dbReference type="EC" id="3.5.1.94"/>
    </reaction>
</comment>
<comment type="function">
    <text evidence="3">Involved in the breakdown of putrescine via hydrolysis of the gamma-glutamyl linkage of gamma-glutamyl-gamma-aminobutyrate.</text>
</comment>
<evidence type="ECO:0000256" key="2">
    <source>
        <dbReference type="ARBA" id="ARBA00052718"/>
    </source>
</evidence>
<gene>
    <name evidence="6" type="primary">puuD</name>
    <name evidence="6" type="ORF">GN242_07300</name>
</gene>
<dbReference type="NCBIfam" id="NF008471">
    <property type="entry name" value="PRK11366.1"/>
    <property type="match status" value="1"/>
</dbReference>
<reference evidence="6 7" key="1">
    <citation type="submission" date="2019-12" db="EMBL/GenBank/DDBJ databases">
        <title>Erwinia sp. nov., isolated from droppings of birds in the Qinghai-Tiebt plateau of China.</title>
        <authorList>
            <person name="Ge Y."/>
        </authorList>
    </citation>
    <scope>NUCLEOTIDE SEQUENCE [LARGE SCALE GENOMIC DNA]</scope>
    <source>
        <strain evidence="6 7">J780</strain>
    </source>
</reference>
<dbReference type="EMBL" id="CP046509">
    <property type="protein sequence ID" value="QGU87033.1"/>
    <property type="molecule type" value="Genomic_DNA"/>
</dbReference>
<evidence type="ECO:0000313" key="7">
    <source>
        <dbReference type="Proteomes" id="UP000424752"/>
    </source>
</evidence>
<dbReference type="Proteomes" id="UP000424752">
    <property type="component" value="Chromosome"/>
</dbReference>
<dbReference type="Gene3D" id="3.40.50.880">
    <property type="match status" value="1"/>
</dbReference>
<name>A0A6I6ES27_9GAMM</name>
<dbReference type="InterPro" id="IPR044668">
    <property type="entry name" value="PuuD-like"/>
</dbReference>
<proteinExistence type="inferred from homology"/>
<sequence>MGIIFDKPLIGVVMCQIDKGGHPTQMVHNKYLDAILSGGGIPLALPHGLMSAPHLLENAMTVLDGILLTGSPSNIEPHHYGESGSEALADPGRDALSFALIRYALDRQMPLLAICRGLQELVVATGGTLHRQLHQVPGLQEHREDEELLLDQQYAPAHEVWVEPGGLLAPLVNDCEKFWVNSLHQQGIRTTGDDLRIEARAGDGLIEAVSHRQHPFALAVQWHPEWHSTTSALSRQLFEGFIAACRSVKKEARP</sequence>
<dbReference type="KEGG" id="erwi:GN242_07300"/>
<dbReference type="PANTHER" id="PTHR43235:SF1">
    <property type="entry name" value="GLUTAMINE AMIDOTRANSFERASE PB2B2.05-RELATED"/>
    <property type="match status" value="1"/>
</dbReference>
<dbReference type="Pfam" id="PF07722">
    <property type="entry name" value="Peptidase_C26"/>
    <property type="match status" value="1"/>
</dbReference>
<dbReference type="PANTHER" id="PTHR43235">
    <property type="entry name" value="GLUTAMINE AMIDOTRANSFERASE PB2B2.05-RELATED"/>
    <property type="match status" value="1"/>
</dbReference>
<evidence type="ECO:0000256" key="5">
    <source>
        <dbReference type="ARBA" id="ARBA00066788"/>
    </source>
</evidence>
<organism evidence="6 7">
    <name type="scientific">Erwinia sorbitola</name>
    <dbReference type="NCBI Taxonomy" id="2681984"/>
    <lineage>
        <taxon>Bacteria</taxon>
        <taxon>Pseudomonadati</taxon>
        <taxon>Pseudomonadota</taxon>
        <taxon>Gammaproteobacteria</taxon>
        <taxon>Enterobacterales</taxon>
        <taxon>Erwiniaceae</taxon>
        <taxon>Erwinia</taxon>
    </lineage>
</organism>
<evidence type="ECO:0000313" key="6">
    <source>
        <dbReference type="EMBL" id="QGU87033.1"/>
    </source>
</evidence>
<dbReference type="GO" id="GO:0006598">
    <property type="term" value="P:polyamine catabolic process"/>
    <property type="evidence" value="ECO:0007669"/>
    <property type="project" value="TreeGrafter"/>
</dbReference>
<comment type="similarity">
    <text evidence="1">Belongs to the peptidase C26 family.</text>
</comment>
<dbReference type="PROSITE" id="PS51273">
    <property type="entry name" value="GATASE_TYPE_1"/>
    <property type="match status" value="1"/>
</dbReference>
<comment type="pathway">
    <text evidence="4">Amine and polyamine degradation; putrescine degradation; 4-aminobutanoate from putrescine: step 4/4.</text>
</comment>
<dbReference type="InterPro" id="IPR011697">
    <property type="entry name" value="Peptidase_C26"/>
</dbReference>
<dbReference type="GO" id="GO:0033969">
    <property type="term" value="F:gamma-glutamyl-gamma-aminobutyrate hydrolase activity"/>
    <property type="evidence" value="ECO:0007669"/>
    <property type="project" value="UniProtKB-EC"/>
</dbReference>
<accession>A0A6I6ES27</accession>
<evidence type="ECO:0000256" key="1">
    <source>
        <dbReference type="ARBA" id="ARBA00011083"/>
    </source>
</evidence>
<dbReference type="RefSeq" id="WP_156287147.1">
    <property type="nucleotide sequence ID" value="NZ_CP046509.1"/>
</dbReference>
<dbReference type="FunFam" id="3.40.50.880:FF:000030">
    <property type="entry name" value="Gamma-glutamyl-gamma-aminobutyrate hydrolase PuuD"/>
    <property type="match status" value="1"/>
</dbReference>
<dbReference type="CDD" id="cd01745">
    <property type="entry name" value="GATase1_2"/>
    <property type="match status" value="1"/>
</dbReference>
<protein>
    <recommendedName>
        <fullName evidence="5">gamma-glutamyl-gamma-aminobutyrate hydrolase</fullName>
        <ecNumber evidence="5">3.5.1.94</ecNumber>
    </recommendedName>
</protein>